<proteinExistence type="predicted"/>
<accession>A0A6A4QHY5</accession>
<dbReference type="EMBL" id="WOCE01000005">
    <property type="protein sequence ID" value="KAE9613531.1"/>
    <property type="molecule type" value="Genomic_DNA"/>
</dbReference>
<dbReference type="Proteomes" id="UP000447434">
    <property type="component" value="Chromosome 5"/>
</dbReference>
<dbReference type="PANTHER" id="PTHR35130">
    <property type="entry name" value="MEDIATOR OF RNA POLYMERASE II TRANSCRIPTION SUBUNIT 16"/>
    <property type="match status" value="1"/>
</dbReference>
<organism evidence="1 2">
    <name type="scientific">Lupinus albus</name>
    <name type="common">White lupine</name>
    <name type="synonym">Lupinus termis</name>
    <dbReference type="NCBI Taxonomy" id="3870"/>
    <lineage>
        <taxon>Eukaryota</taxon>
        <taxon>Viridiplantae</taxon>
        <taxon>Streptophyta</taxon>
        <taxon>Embryophyta</taxon>
        <taxon>Tracheophyta</taxon>
        <taxon>Spermatophyta</taxon>
        <taxon>Magnoliopsida</taxon>
        <taxon>eudicotyledons</taxon>
        <taxon>Gunneridae</taxon>
        <taxon>Pentapetalae</taxon>
        <taxon>rosids</taxon>
        <taxon>fabids</taxon>
        <taxon>Fabales</taxon>
        <taxon>Fabaceae</taxon>
        <taxon>Papilionoideae</taxon>
        <taxon>50 kb inversion clade</taxon>
        <taxon>genistoids sensu lato</taxon>
        <taxon>core genistoids</taxon>
        <taxon>Genisteae</taxon>
        <taxon>Lupinus</taxon>
    </lineage>
</organism>
<evidence type="ECO:0000313" key="2">
    <source>
        <dbReference type="Proteomes" id="UP000447434"/>
    </source>
</evidence>
<dbReference type="AlphaFoldDB" id="A0A6A4QHY5"/>
<dbReference type="InterPro" id="IPR038836">
    <property type="entry name" value="MED16"/>
</dbReference>
<protein>
    <submittedName>
        <fullName evidence="1">Uncharacterized protein</fullName>
    </submittedName>
</protein>
<evidence type="ECO:0000313" key="1">
    <source>
        <dbReference type="EMBL" id="KAE9613531.1"/>
    </source>
</evidence>
<dbReference type="GO" id="GO:0016592">
    <property type="term" value="C:mediator complex"/>
    <property type="evidence" value="ECO:0007669"/>
    <property type="project" value="InterPro"/>
</dbReference>
<keyword evidence="2" id="KW-1185">Reference proteome</keyword>
<comment type="caution">
    <text evidence="1">The sequence shown here is derived from an EMBL/GenBank/DDBJ whole genome shotgun (WGS) entry which is preliminary data.</text>
</comment>
<reference evidence="2" key="1">
    <citation type="journal article" date="2020" name="Nat. Commun.">
        <title>Genome sequence of the cluster root forming white lupin.</title>
        <authorList>
            <person name="Hufnagel B."/>
            <person name="Marques A."/>
            <person name="Soriano A."/>
            <person name="Marques L."/>
            <person name="Divol F."/>
            <person name="Doumas P."/>
            <person name="Sallet E."/>
            <person name="Mancinotti D."/>
            <person name="Carrere S."/>
            <person name="Marande W."/>
            <person name="Arribat S."/>
            <person name="Keller J."/>
            <person name="Huneau C."/>
            <person name="Blein T."/>
            <person name="Aime D."/>
            <person name="Laguerre M."/>
            <person name="Taylor J."/>
            <person name="Schubert V."/>
            <person name="Nelson M."/>
            <person name="Geu-Flores F."/>
            <person name="Crespi M."/>
            <person name="Gallardo-Guerrero K."/>
            <person name="Delaux P.-M."/>
            <person name="Salse J."/>
            <person name="Berges H."/>
            <person name="Guyot R."/>
            <person name="Gouzy J."/>
            <person name="Peret B."/>
        </authorList>
    </citation>
    <scope>NUCLEOTIDE SEQUENCE [LARGE SCALE GENOMIC DNA]</scope>
    <source>
        <strain evidence="2">cv. Amiga</strain>
    </source>
</reference>
<name>A0A6A4QHY5_LUPAL</name>
<gene>
    <name evidence="1" type="ORF">Lalb_Chr05g0218401</name>
</gene>
<dbReference type="GO" id="GO:0006355">
    <property type="term" value="P:regulation of DNA-templated transcription"/>
    <property type="evidence" value="ECO:0007669"/>
    <property type="project" value="InterPro"/>
</dbReference>
<dbReference type="PANTHER" id="PTHR35130:SF1">
    <property type="entry name" value="MEDIATOR OF RNA POLYMERASE II TRANSCRIPTION SUBUNIT 16"/>
    <property type="match status" value="1"/>
</dbReference>
<sequence length="109" mass="12347">MKAYFDSVLVLASHFIARLWHYASYCRTLATHTVNSDTCSMTLKPFHFSSFSSKTQLTNETLGIIVDLFWKHGFGASLLIVIENDQLSYPELLPCFNSLSSPALWEAPR</sequence>